<feature type="region of interest" description="Disordered" evidence="1">
    <location>
        <begin position="41"/>
        <end position="63"/>
    </location>
</feature>
<organism evidence="2 3">
    <name type="scientific">Telmatocola sphagniphila</name>
    <dbReference type="NCBI Taxonomy" id="1123043"/>
    <lineage>
        <taxon>Bacteria</taxon>
        <taxon>Pseudomonadati</taxon>
        <taxon>Planctomycetota</taxon>
        <taxon>Planctomycetia</taxon>
        <taxon>Gemmatales</taxon>
        <taxon>Gemmataceae</taxon>
    </lineage>
</organism>
<evidence type="ECO:0000256" key="1">
    <source>
        <dbReference type="SAM" id="MobiDB-lite"/>
    </source>
</evidence>
<evidence type="ECO:0000313" key="3">
    <source>
        <dbReference type="Proteomes" id="UP000676194"/>
    </source>
</evidence>
<dbReference type="EMBL" id="CP074694">
    <property type="protein sequence ID" value="QVL31255.1"/>
    <property type="molecule type" value="Genomic_DNA"/>
</dbReference>
<dbReference type="KEGG" id="tsph:KIH39_20770"/>
<accession>A0A8E6EUD7</accession>
<dbReference type="RefSeq" id="WP_213495136.1">
    <property type="nucleotide sequence ID" value="NZ_CP074694.1"/>
</dbReference>
<dbReference type="Proteomes" id="UP000676194">
    <property type="component" value="Chromosome"/>
</dbReference>
<dbReference type="AlphaFoldDB" id="A0A8E6EUD7"/>
<evidence type="ECO:0008006" key="4">
    <source>
        <dbReference type="Google" id="ProtNLM"/>
    </source>
</evidence>
<sequence>MARIVADTNVFYYNLGAGNTALELADTKEHWLRITRQSVSGVGPTRGCGRVSRRSSLKTTGER</sequence>
<proteinExistence type="predicted"/>
<evidence type="ECO:0000313" key="2">
    <source>
        <dbReference type="EMBL" id="QVL31255.1"/>
    </source>
</evidence>
<name>A0A8E6EUD7_9BACT</name>
<keyword evidence="3" id="KW-1185">Reference proteome</keyword>
<protein>
    <recommendedName>
        <fullName evidence="4">PIN domain-containing protein</fullName>
    </recommendedName>
</protein>
<gene>
    <name evidence="2" type="ORF">KIH39_20770</name>
</gene>
<reference evidence="2" key="1">
    <citation type="submission" date="2021-05" db="EMBL/GenBank/DDBJ databases">
        <title>Complete genome sequence of the cellulolytic planctomycete Telmatocola sphagniphila SP2T and characterization of the first cellulase from planctomycetes.</title>
        <authorList>
            <person name="Rakitin A.L."/>
            <person name="Beletsky A.V."/>
            <person name="Naumoff D.G."/>
            <person name="Kulichevskaya I.S."/>
            <person name="Mardanov A.V."/>
            <person name="Ravin N.V."/>
            <person name="Dedysh S.N."/>
        </authorList>
    </citation>
    <scope>NUCLEOTIDE SEQUENCE</scope>
    <source>
        <strain evidence="2">SP2T</strain>
    </source>
</reference>